<proteinExistence type="predicted"/>
<dbReference type="Proteomes" id="UP001596098">
    <property type="component" value="Unassembled WGS sequence"/>
</dbReference>
<sequence length="142" mass="15342">MARRVSLPAADDLFRPTAVEAVAERVVSAEVAEEVAETPTAKPARKRTAAAADRPKVAKATVSAAAALEKKSSGRVRHDEKMTVYVTSDELLDLEHARLTLRRSHGLAVDRGRVVREAIAMVLADFEANGDDSALVKRLLED</sequence>
<dbReference type="EMBL" id="JBHSQI010000008">
    <property type="protein sequence ID" value="MFC6154614.1"/>
    <property type="molecule type" value="Genomic_DNA"/>
</dbReference>
<accession>A0ABW1R1L1</accession>
<gene>
    <name evidence="1" type="ORF">ACFPWU_13165</name>
</gene>
<protein>
    <recommendedName>
        <fullName evidence="3">Cobyrinic acid a,c-diamide synthase</fullName>
    </recommendedName>
</protein>
<evidence type="ECO:0008006" key="3">
    <source>
        <dbReference type="Google" id="ProtNLM"/>
    </source>
</evidence>
<comment type="caution">
    <text evidence="1">The sequence shown here is derived from an EMBL/GenBank/DDBJ whole genome shotgun (WGS) entry which is preliminary data.</text>
</comment>
<dbReference type="RefSeq" id="WP_128220974.1">
    <property type="nucleotide sequence ID" value="NZ_CP034929.1"/>
</dbReference>
<evidence type="ECO:0000313" key="2">
    <source>
        <dbReference type="Proteomes" id="UP001596098"/>
    </source>
</evidence>
<keyword evidence="2" id="KW-1185">Reference proteome</keyword>
<reference evidence="2" key="1">
    <citation type="journal article" date="2019" name="Int. J. Syst. Evol. Microbiol.">
        <title>The Global Catalogue of Microorganisms (GCM) 10K type strain sequencing project: providing services to taxonomists for standard genome sequencing and annotation.</title>
        <authorList>
            <consortium name="The Broad Institute Genomics Platform"/>
            <consortium name="The Broad Institute Genome Sequencing Center for Infectious Disease"/>
            <person name="Wu L."/>
            <person name="Ma J."/>
        </authorList>
    </citation>
    <scope>NUCLEOTIDE SEQUENCE [LARGE SCALE GENOMIC DNA]</scope>
    <source>
        <strain evidence="2">DFY28</strain>
    </source>
</reference>
<name>A0ABW1R1L1_9ACTN</name>
<organism evidence="1 2">
    <name type="scientific">Nocardioides yefusunii</name>
    <dbReference type="NCBI Taxonomy" id="2500546"/>
    <lineage>
        <taxon>Bacteria</taxon>
        <taxon>Bacillati</taxon>
        <taxon>Actinomycetota</taxon>
        <taxon>Actinomycetes</taxon>
        <taxon>Propionibacteriales</taxon>
        <taxon>Nocardioidaceae</taxon>
        <taxon>Nocardioides</taxon>
    </lineage>
</organism>
<evidence type="ECO:0000313" key="1">
    <source>
        <dbReference type="EMBL" id="MFC6154614.1"/>
    </source>
</evidence>